<feature type="transmembrane region" description="Helical" evidence="1">
    <location>
        <begin position="186"/>
        <end position="207"/>
    </location>
</feature>
<dbReference type="OrthoDB" id="1424730at2"/>
<keyword evidence="1" id="KW-0472">Membrane</keyword>
<feature type="transmembrane region" description="Helical" evidence="1">
    <location>
        <begin position="27"/>
        <end position="45"/>
    </location>
</feature>
<sequence>MTQYVILYCYALYASLIEVFLSKKMRLSAILLFIGAVMVLGYRGIDGVDTPNYISFFSDIGTKNALDYNMDTGFYMLSSFIKWIKGDIVFYFICLAIISVGLKIWVMKKLSPAPIFGIFILLGTYFMSLEANQVRQALALGVVLMSLLFVLKRKRIYFFLLVLLAASFHISALVFIPVWWLYELRFSAKTLLILVSISFLFVFISLVDTFQYGVKYTVFWGSFIFYKLENYASKMEKVGFSPIQLWYIFTCFLFVFQKKRINQPSYNFLLNIFVLGVVMNFFLNSFSYMIRITYYFLAVEGILFSMVILKSKKIINKLFLFTGVAALIFFKSYKYYLSNLEFFQ</sequence>
<dbReference type="AlphaFoldDB" id="A0A1V6LVT9"/>
<keyword evidence="1" id="KW-1133">Transmembrane helix</keyword>
<organism evidence="2 3">
    <name type="scientific">Croceivirga radicis</name>
    <dbReference type="NCBI Taxonomy" id="1929488"/>
    <lineage>
        <taxon>Bacteria</taxon>
        <taxon>Pseudomonadati</taxon>
        <taxon>Bacteroidota</taxon>
        <taxon>Flavobacteriia</taxon>
        <taxon>Flavobacteriales</taxon>
        <taxon>Flavobacteriaceae</taxon>
        <taxon>Croceivirga</taxon>
    </lineage>
</organism>
<dbReference type="RefSeq" id="WP_080317784.1">
    <property type="nucleotide sequence ID" value="NZ_MTBC01000001.1"/>
</dbReference>
<feature type="transmembrane region" description="Helical" evidence="1">
    <location>
        <begin position="292"/>
        <end position="309"/>
    </location>
</feature>
<feature type="transmembrane region" description="Helical" evidence="1">
    <location>
        <begin position="113"/>
        <end position="128"/>
    </location>
</feature>
<evidence type="ECO:0000313" key="3">
    <source>
        <dbReference type="Proteomes" id="UP000191680"/>
    </source>
</evidence>
<accession>A0A1V6LVT9</accession>
<proteinExistence type="predicted"/>
<evidence type="ECO:0000256" key="1">
    <source>
        <dbReference type="SAM" id="Phobius"/>
    </source>
</evidence>
<reference evidence="2 3" key="1">
    <citation type="submission" date="2016-12" db="EMBL/GenBank/DDBJ databases">
        <authorList>
            <person name="Song W.-J."/>
            <person name="Kurnit D.M."/>
        </authorList>
    </citation>
    <scope>NUCLEOTIDE SEQUENCE [LARGE SCALE GENOMIC DNA]</scope>
    <source>
        <strain evidence="2 3">HSG9</strain>
    </source>
</reference>
<keyword evidence="1" id="KW-0812">Transmembrane</keyword>
<feature type="transmembrane region" description="Helical" evidence="1">
    <location>
        <begin position="158"/>
        <end position="180"/>
    </location>
</feature>
<keyword evidence="3" id="KW-1185">Reference proteome</keyword>
<feature type="transmembrane region" description="Helical" evidence="1">
    <location>
        <begin position="88"/>
        <end position="106"/>
    </location>
</feature>
<evidence type="ECO:0008006" key="4">
    <source>
        <dbReference type="Google" id="ProtNLM"/>
    </source>
</evidence>
<dbReference type="EMBL" id="MTBC01000001">
    <property type="protein sequence ID" value="OQD44249.1"/>
    <property type="molecule type" value="Genomic_DNA"/>
</dbReference>
<feature type="transmembrane region" description="Helical" evidence="1">
    <location>
        <begin position="268"/>
        <end position="286"/>
    </location>
</feature>
<gene>
    <name evidence="2" type="ORF">BUL40_01445</name>
</gene>
<comment type="caution">
    <text evidence="2">The sequence shown here is derived from an EMBL/GenBank/DDBJ whole genome shotgun (WGS) entry which is preliminary data.</text>
</comment>
<dbReference type="InterPro" id="IPR049458">
    <property type="entry name" value="EpsG-like"/>
</dbReference>
<name>A0A1V6LVT9_9FLAO</name>
<feature type="transmembrane region" description="Helical" evidence="1">
    <location>
        <begin position="134"/>
        <end position="151"/>
    </location>
</feature>
<feature type="transmembrane region" description="Helical" evidence="1">
    <location>
        <begin position="318"/>
        <end position="336"/>
    </location>
</feature>
<evidence type="ECO:0000313" key="2">
    <source>
        <dbReference type="EMBL" id="OQD44249.1"/>
    </source>
</evidence>
<protein>
    <recommendedName>
        <fullName evidence="4">EpsG family protein</fullName>
    </recommendedName>
</protein>
<dbReference type="Pfam" id="PF14897">
    <property type="entry name" value="EpsG"/>
    <property type="match status" value="1"/>
</dbReference>
<dbReference type="Proteomes" id="UP000191680">
    <property type="component" value="Unassembled WGS sequence"/>
</dbReference>